<dbReference type="SMART" id="SM00939">
    <property type="entry name" value="PepX_C"/>
    <property type="match status" value="1"/>
</dbReference>
<dbReference type="InterPro" id="IPR008979">
    <property type="entry name" value="Galactose-bd-like_sf"/>
</dbReference>
<sequence>MKYNQYAYVETSPEKATEELLAINFLPENYSSLSFSELLAVLTGNVLAEATTRQAKDAKLAEFAVDDQTDLAAFLLDTPTAITASQFANVALQLLGYHPNYDYSLTDPLTCGKKHALPAFKDLTSKEELIFTFYRLLNTRSKNGQILLDVMAGKGYFTQFWGEGKFMFFNGKSLPVFDTSQVIREVVYVQSDLDTDGDGKGDLLPVTVFRPVESQDQLKVPALYTASPYFGGIIDNVKTNHNVDENLTDATTWTNPKYVAKPLVKSPAPSDQDVPATELATGQSSYGLNEYLLARGFASVFSGAIGNRHGDGIRITGSPEETISQKEVIEWLTGDRVAYTDRTRRFETKASWCSGNVGMTGRSYLGTLQIAIATTGVKGLKTVVSEAAISSWYDYYREHGLVVAPSECQGEDMDKLAEVCQSNLWDGGNFTAKKAYEAEQAELLAAQDRATGQYSDFWESRNYRHHTDGIKCSWISVHGLNDWNVKPKNVYKIWQKVKQLPVKSHLFLHQGPHYNMNNLVSIDFTDLMNLWFVHELLEVENGAYEQWPKVMIQDNLEADEWHAESDWASDLGQASLYLPTADGDLSTVENGTGQLTFTDLGGTEFKKAGISETDWEYQFISGEEKWAKASLRFESEEFLHPTTLVGRPKVRVRVAANKTVGQLSVALVDLGTRQRLTATPKIFARGNQPFGYRFGADSLQEFVPDKATKAKLITKAHMNLQNYQDMKQPSKLEAGQFVDLEFELQPTYYTLPAGAKLGLIIYSTDQGMTKRPLETEDYTVDLAGTALLLYRK</sequence>
<evidence type="ECO:0000256" key="9">
    <source>
        <dbReference type="HAMAP-Rule" id="MF_00698"/>
    </source>
</evidence>
<evidence type="ECO:0000256" key="7">
    <source>
        <dbReference type="ARBA" id="ARBA00022801"/>
    </source>
</evidence>
<evidence type="ECO:0000313" key="12">
    <source>
        <dbReference type="EMBL" id="AZA15823.1"/>
    </source>
</evidence>
<protein>
    <recommendedName>
        <fullName evidence="9">Xaa-Pro dipeptidyl-peptidase</fullName>
        <ecNumber evidence="9">3.4.14.11</ecNumber>
    </recommendedName>
    <alternativeName>
        <fullName evidence="9">X-Pro dipeptidyl-peptidase</fullName>
    </alternativeName>
    <alternativeName>
        <fullName evidence="9">X-prolyl-dipeptidyl aminopeptidase</fullName>
        <shortName evidence="9">X-PDAP</shortName>
    </alternativeName>
</protein>
<evidence type="ECO:0000256" key="8">
    <source>
        <dbReference type="ARBA" id="ARBA00022825"/>
    </source>
</evidence>
<accession>A0A3G6JD97</accession>
<dbReference type="Pfam" id="PF02129">
    <property type="entry name" value="Peptidase_S15"/>
    <property type="match status" value="1"/>
</dbReference>
<evidence type="ECO:0000256" key="1">
    <source>
        <dbReference type="ARBA" id="ARBA00000123"/>
    </source>
</evidence>
<feature type="domain" description="Xaa-Pro dipeptidyl-peptidase C-terminal" evidence="10">
    <location>
        <begin position="529"/>
        <end position="788"/>
    </location>
</feature>
<dbReference type="Pfam" id="PF08530">
    <property type="entry name" value="PepX_C"/>
    <property type="match status" value="1"/>
</dbReference>
<dbReference type="RefSeq" id="WP_070488955.1">
    <property type="nucleotide sequence ID" value="NZ_CP046131.1"/>
</dbReference>
<keyword evidence="5 9" id="KW-0031">Aminopeptidase</keyword>
<dbReference type="Pfam" id="PF09168">
    <property type="entry name" value="PepX_N"/>
    <property type="match status" value="1"/>
</dbReference>
<dbReference type="GO" id="GO:0005737">
    <property type="term" value="C:cytoplasm"/>
    <property type="evidence" value="ECO:0007669"/>
    <property type="project" value="UniProtKB-SubCell"/>
</dbReference>
<evidence type="ECO:0000256" key="4">
    <source>
        <dbReference type="ARBA" id="ARBA00011738"/>
    </source>
</evidence>
<dbReference type="InterPro" id="IPR036313">
    <property type="entry name" value="PepX_N_dom_sf"/>
</dbReference>
<dbReference type="SUPFAM" id="SSF49785">
    <property type="entry name" value="Galactose-binding domain-like"/>
    <property type="match status" value="1"/>
</dbReference>
<dbReference type="InterPro" id="IPR015251">
    <property type="entry name" value="PepX_N_dom"/>
</dbReference>
<comment type="similarity">
    <text evidence="3 9">Belongs to the peptidase S15 family.</text>
</comment>
<dbReference type="SUPFAM" id="SSF81761">
    <property type="entry name" value="X-Prolyl dipeptidyl aminopeptidase PepX, N-terminal domain"/>
    <property type="match status" value="1"/>
</dbReference>
<evidence type="ECO:0000259" key="10">
    <source>
        <dbReference type="SMART" id="SM00939"/>
    </source>
</evidence>
<dbReference type="Gene3D" id="2.60.120.260">
    <property type="entry name" value="Galactose-binding domain-like"/>
    <property type="match status" value="1"/>
</dbReference>
<name>A0A3G6JD97_LACDL</name>
<dbReference type="HAMAP" id="MF_00698">
    <property type="entry name" value="Aminopeptidase_S15"/>
    <property type="match status" value="1"/>
</dbReference>
<comment type="subunit">
    <text evidence="4 9">Homodimer.</text>
</comment>
<dbReference type="InterPro" id="IPR029058">
    <property type="entry name" value="AB_hydrolase_fold"/>
</dbReference>
<keyword evidence="9" id="KW-0963">Cytoplasm</keyword>
<feature type="active site" description="Charge relay system" evidence="9">
    <location>
        <position position="482"/>
    </location>
</feature>
<dbReference type="PRINTS" id="PR00923">
    <property type="entry name" value="LACTOPTASE"/>
</dbReference>
<feature type="active site" description="Charge relay system" evidence="9">
    <location>
        <position position="363"/>
    </location>
</feature>
<dbReference type="GO" id="GO:0006508">
    <property type="term" value="P:proteolysis"/>
    <property type="evidence" value="ECO:0007669"/>
    <property type="project" value="UniProtKB-KW"/>
</dbReference>
<reference evidence="12" key="1">
    <citation type="submission" date="2018-07" db="EMBL/GenBank/DDBJ databases">
        <authorList>
            <person name="Somerville V."/>
        </authorList>
    </citation>
    <scope>NUCLEOTIDE SEQUENCE</scope>
    <source>
        <strain evidence="12">NWC_2_2</strain>
    </source>
</reference>
<keyword evidence="6 9" id="KW-0645">Protease</keyword>
<dbReference type="GO" id="GO:0008239">
    <property type="term" value="F:dipeptidyl-peptidase activity"/>
    <property type="evidence" value="ECO:0007669"/>
    <property type="project" value="UniProtKB-UniRule"/>
</dbReference>
<dbReference type="InterPro" id="IPR000383">
    <property type="entry name" value="Xaa-Pro-like_dom"/>
</dbReference>
<dbReference type="AlphaFoldDB" id="A0A3G6JD97"/>
<comment type="subcellular location">
    <subcellularLocation>
        <location evidence="9">Cytoplasm</location>
    </subcellularLocation>
</comment>
<comment type="catalytic activity">
    <reaction evidence="1 9">
        <text>Hydrolyzes Xaa-Pro-|- bonds to release unblocked, N-terminal dipeptides from substrates including Ala-Pro-|-p-nitroanilide and (sequentially) Tyr-Pro-|-Phe-Pro-|-Gly-Pro-|-Ile.</text>
        <dbReference type="EC" id="3.4.14.11"/>
    </reaction>
</comment>
<feature type="domain" description="X-Prolyl dipeptidyl aminopeptidase PepX N-terminal" evidence="11">
    <location>
        <begin position="1"/>
        <end position="156"/>
    </location>
</feature>
<feature type="active site" description="Charge relay system" evidence="9">
    <location>
        <position position="513"/>
    </location>
</feature>
<dbReference type="Gene3D" id="1.10.246.70">
    <property type="match status" value="1"/>
</dbReference>
<proteinExistence type="inferred from homology"/>
<dbReference type="SMR" id="A0A3G6JD97"/>
<dbReference type="GO" id="GO:0008236">
    <property type="term" value="F:serine-type peptidase activity"/>
    <property type="evidence" value="ECO:0007669"/>
    <property type="project" value="UniProtKB-KW"/>
</dbReference>
<evidence type="ECO:0000256" key="5">
    <source>
        <dbReference type="ARBA" id="ARBA00022438"/>
    </source>
</evidence>
<dbReference type="InterPro" id="IPR008252">
    <property type="entry name" value="Pept_S15_Xpro"/>
</dbReference>
<dbReference type="Gene3D" id="3.40.50.1820">
    <property type="entry name" value="alpha/beta hydrolase"/>
    <property type="match status" value="1"/>
</dbReference>
<dbReference type="InterPro" id="IPR013736">
    <property type="entry name" value="Xaa-Pro_dipept_C"/>
</dbReference>
<dbReference type="EMBL" id="CP031023">
    <property type="protein sequence ID" value="AZA15823.1"/>
    <property type="molecule type" value="Genomic_DNA"/>
</dbReference>
<dbReference type="GO" id="GO:0004177">
    <property type="term" value="F:aminopeptidase activity"/>
    <property type="evidence" value="ECO:0007669"/>
    <property type="project" value="UniProtKB-KW"/>
</dbReference>
<evidence type="ECO:0000256" key="2">
    <source>
        <dbReference type="ARBA" id="ARBA00003997"/>
    </source>
</evidence>
<dbReference type="EC" id="3.4.14.11" evidence="9"/>
<keyword evidence="8 9" id="KW-0720">Serine protease</keyword>
<dbReference type="SUPFAM" id="SSF53474">
    <property type="entry name" value="alpha/beta-Hydrolases"/>
    <property type="match status" value="1"/>
</dbReference>
<evidence type="ECO:0000256" key="6">
    <source>
        <dbReference type="ARBA" id="ARBA00022670"/>
    </source>
</evidence>
<evidence type="ECO:0000256" key="3">
    <source>
        <dbReference type="ARBA" id="ARBA00010819"/>
    </source>
</evidence>
<dbReference type="NCBIfam" id="NF003781">
    <property type="entry name" value="PRK05371.1-2"/>
    <property type="match status" value="1"/>
</dbReference>
<organism evidence="12">
    <name type="scientific">Lactobacillus delbrueckii subsp. lactis</name>
    <dbReference type="NCBI Taxonomy" id="29397"/>
    <lineage>
        <taxon>Bacteria</taxon>
        <taxon>Bacillati</taxon>
        <taxon>Bacillota</taxon>
        <taxon>Bacilli</taxon>
        <taxon>Lactobacillales</taxon>
        <taxon>Lactobacillaceae</taxon>
        <taxon>Lactobacillus</taxon>
    </lineage>
</organism>
<dbReference type="SMART" id="SM00940">
    <property type="entry name" value="PepX_N"/>
    <property type="match status" value="1"/>
</dbReference>
<evidence type="ECO:0000259" key="11">
    <source>
        <dbReference type="SMART" id="SM00940"/>
    </source>
</evidence>
<comment type="function">
    <text evidence="2 9">Removes N-terminal dipeptides sequentially from polypeptides having unsubstituted N-termini provided that the penultimate residue is proline.</text>
</comment>
<gene>
    <name evidence="9" type="primary">pepX</name>
    <name evidence="12" type="ORF">DQL93_04120</name>
</gene>
<keyword evidence="7 9" id="KW-0378">Hydrolase</keyword>